<keyword evidence="3 4" id="KW-0408">Iron</keyword>
<evidence type="ECO:0000313" key="6">
    <source>
        <dbReference type="EMBL" id="KAF2892877.1"/>
    </source>
</evidence>
<proteinExistence type="inferred from homology"/>
<dbReference type="Pfam" id="PF00173">
    <property type="entry name" value="Cyt-b5"/>
    <property type="match status" value="1"/>
</dbReference>
<comment type="caution">
    <text evidence="4">Lacks conserved residue(s) required for the propagation of feature annotation.</text>
</comment>
<keyword evidence="4" id="KW-1133">Transmembrane helix</keyword>
<sequence>MPPKSTIGIKTPFEQNSYNPNVDKWLDDKRAVDGAGDLWRIHDGLYDFTKFIKMHPGGQFWLQETQGMDITEAFESHHISIVPETLLKHYFIKQADTPRASPFTFHGEGFYKTLKENVREIIKDIPRQPQTLSNIYSDSLLAGTFFFAIIATRFWNFYFGIASALLFSLTIVAAHNYSHQRDNLRMHYSDFCMEKSRDWRILHILSHHLFTNTIADLQAYGLEPLIITYPQKKPFMAKYGSWFYLPFLLWPTRYPLQSISRLHKLIFVWKGEKINLVDYTPYSLPFLMYFLGSQSLFTTIMMWEFILAVGGFIFGAIAFTSSHFHPDIFIDGDTARKEKDWGMFQLDCIADRKEVAGNHFLVLVTFGDHALHHLFPTLDHGILKHLYPVVIETMKKFKLDLNMKSTVDMFTGYFRQVAREEPNLNPPGFKS</sequence>
<dbReference type="PANTHER" id="PTHR16740:SF1">
    <property type="entry name" value="CYTOCHROME B5-RELATED PROTEIN-RELATED"/>
    <property type="match status" value="1"/>
</dbReference>
<dbReference type="EMBL" id="VTPC01008398">
    <property type="protein sequence ID" value="KAF2892877.1"/>
    <property type="molecule type" value="Genomic_DNA"/>
</dbReference>
<dbReference type="Gene3D" id="3.10.120.10">
    <property type="entry name" value="Cytochrome b5-like heme/steroid binding domain"/>
    <property type="match status" value="1"/>
</dbReference>
<evidence type="ECO:0000259" key="5">
    <source>
        <dbReference type="PROSITE" id="PS50255"/>
    </source>
</evidence>
<comment type="similarity">
    <text evidence="4">Belongs to the cytochrome b5 family.</text>
</comment>
<organism evidence="6 7">
    <name type="scientific">Ignelater luminosus</name>
    <name type="common">Cucubano</name>
    <name type="synonym">Pyrophorus luminosus</name>
    <dbReference type="NCBI Taxonomy" id="2038154"/>
    <lineage>
        <taxon>Eukaryota</taxon>
        <taxon>Metazoa</taxon>
        <taxon>Ecdysozoa</taxon>
        <taxon>Arthropoda</taxon>
        <taxon>Hexapoda</taxon>
        <taxon>Insecta</taxon>
        <taxon>Pterygota</taxon>
        <taxon>Neoptera</taxon>
        <taxon>Endopterygota</taxon>
        <taxon>Coleoptera</taxon>
        <taxon>Polyphaga</taxon>
        <taxon>Elateriformia</taxon>
        <taxon>Elateroidea</taxon>
        <taxon>Elateridae</taxon>
        <taxon>Agrypninae</taxon>
        <taxon>Pyrophorini</taxon>
        <taxon>Ignelater</taxon>
    </lineage>
</organism>
<evidence type="ECO:0000256" key="4">
    <source>
        <dbReference type="RuleBase" id="RU362121"/>
    </source>
</evidence>
<keyword evidence="2 4" id="KW-0479">Metal-binding</keyword>
<keyword evidence="1 4" id="KW-0349">Heme</keyword>
<dbReference type="GO" id="GO:0006629">
    <property type="term" value="P:lipid metabolic process"/>
    <property type="evidence" value="ECO:0007669"/>
    <property type="project" value="InterPro"/>
</dbReference>
<dbReference type="AlphaFoldDB" id="A0A8K0CX04"/>
<dbReference type="InterPro" id="IPR005804">
    <property type="entry name" value="FA_desaturase_dom"/>
</dbReference>
<evidence type="ECO:0000256" key="3">
    <source>
        <dbReference type="ARBA" id="ARBA00023004"/>
    </source>
</evidence>
<feature type="transmembrane region" description="Helical" evidence="4">
    <location>
        <begin position="296"/>
        <end position="319"/>
    </location>
</feature>
<evidence type="ECO:0000313" key="7">
    <source>
        <dbReference type="Proteomes" id="UP000801492"/>
    </source>
</evidence>
<name>A0A8K0CX04_IGNLU</name>
<dbReference type="PANTHER" id="PTHR16740">
    <property type="entry name" value="CYTOCHROME B5-RELATED PROTEIN-RELATED"/>
    <property type="match status" value="1"/>
</dbReference>
<dbReference type="GO" id="GO:0020037">
    <property type="term" value="F:heme binding"/>
    <property type="evidence" value="ECO:0007669"/>
    <property type="project" value="UniProtKB-UniRule"/>
</dbReference>
<dbReference type="OrthoDB" id="260519at2759"/>
<keyword evidence="4" id="KW-0472">Membrane</keyword>
<gene>
    <name evidence="6" type="ORF">ILUMI_13294</name>
</gene>
<dbReference type="PROSITE" id="PS00191">
    <property type="entry name" value="CYTOCHROME_B5_1"/>
    <property type="match status" value="1"/>
</dbReference>
<keyword evidence="4" id="KW-0812">Transmembrane</keyword>
<accession>A0A8K0CX04</accession>
<comment type="caution">
    <text evidence="6">The sequence shown here is derived from an EMBL/GenBank/DDBJ whole genome shotgun (WGS) entry which is preliminary data.</text>
</comment>
<dbReference type="SUPFAM" id="SSF55856">
    <property type="entry name" value="Cytochrome b5-like heme/steroid binding domain"/>
    <property type="match status" value="1"/>
</dbReference>
<reference evidence="6" key="1">
    <citation type="submission" date="2019-08" db="EMBL/GenBank/DDBJ databases">
        <title>The genome of the North American firefly Photinus pyralis.</title>
        <authorList>
            <consortium name="Photinus pyralis genome working group"/>
            <person name="Fallon T.R."/>
            <person name="Sander Lower S.E."/>
            <person name="Weng J.-K."/>
        </authorList>
    </citation>
    <scope>NUCLEOTIDE SEQUENCE</scope>
    <source>
        <strain evidence="6">TRF0915ILg1</strain>
        <tissue evidence="6">Whole body</tissue>
    </source>
</reference>
<keyword evidence="7" id="KW-1185">Reference proteome</keyword>
<dbReference type="GO" id="GO:0046872">
    <property type="term" value="F:metal ion binding"/>
    <property type="evidence" value="ECO:0007669"/>
    <property type="project" value="UniProtKB-UniRule"/>
</dbReference>
<dbReference type="InterPro" id="IPR036400">
    <property type="entry name" value="Cyt_B5-like_heme/steroid_sf"/>
</dbReference>
<feature type="domain" description="Cytochrome b5 heme-binding" evidence="5">
    <location>
        <begin position="37"/>
        <end position="96"/>
    </location>
</feature>
<dbReference type="InterPro" id="IPR001199">
    <property type="entry name" value="Cyt_B5-like_heme/steroid-bd"/>
</dbReference>
<protein>
    <recommendedName>
        <fullName evidence="5">Cytochrome b5 heme-binding domain-containing protein</fullName>
    </recommendedName>
</protein>
<evidence type="ECO:0000256" key="2">
    <source>
        <dbReference type="ARBA" id="ARBA00022723"/>
    </source>
</evidence>
<evidence type="ECO:0000256" key="1">
    <source>
        <dbReference type="ARBA" id="ARBA00022617"/>
    </source>
</evidence>
<dbReference type="InterPro" id="IPR053100">
    <property type="entry name" value="Cytochrome_b5-related"/>
</dbReference>
<dbReference type="InterPro" id="IPR018506">
    <property type="entry name" value="Cyt_B5_heme-BS"/>
</dbReference>
<dbReference type="PROSITE" id="PS50255">
    <property type="entry name" value="CYTOCHROME_B5_2"/>
    <property type="match status" value="1"/>
</dbReference>
<dbReference type="Pfam" id="PF00487">
    <property type="entry name" value="FA_desaturase"/>
    <property type="match status" value="1"/>
</dbReference>
<feature type="transmembrane region" description="Helical" evidence="4">
    <location>
        <begin position="157"/>
        <end position="177"/>
    </location>
</feature>
<dbReference type="Proteomes" id="UP000801492">
    <property type="component" value="Unassembled WGS sequence"/>
</dbReference>